<evidence type="ECO:0000313" key="3">
    <source>
        <dbReference type="Proteomes" id="UP001162802"/>
    </source>
</evidence>
<dbReference type="Gene3D" id="3.20.20.140">
    <property type="entry name" value="Metal-dependent hydrolases"/>
    <property type="match status" value="1"/>
</dbReference>
<dbReference type="Pfam" id="PF04909">
    <property type="entry name" value="Amidohydro_2"/>
    <property type="match status" value="1"/>
</dbReference>
<keyword evidence="3" id="KW-1185">Reference proteome</keyword>
<dbReference type="SUPFAM" id="SSF51556">
    <property type="entry name" value="Metallo-dependent hydrolases"/>
    <property type="match status" value="1"/>
</dbReference>
<dbReference type="InterPro" id="IPR032466">
    <property type="entry name" value="Metal_Hydrolase"/>
</dbReference>
<dbReference type="PANTHER" id="PTHR35563:SF2">
    <property type="entry name" value="BARREL METAL-DEPENDENT HYDROLASE, PUTATIVE (AFU_ORTHOLOGUE AFUA_1G16240)-RELATED"/>
    <property type="match status" value="1"/>
</dbReference>
<comment type="caution">
    <text evidence="2">The sequence shown here is derived from an EMBL/GenBank/DDBJ whole genome shotgun (WGS) entry which is preliminary data.</text>
</comment>
<feature type="domain" description="Amidohydrolase-related" evidence="1">
    <location>
        <begin position="64"/>
        <end position="331"/>
    </location>
</feature>
<dbReference type="EMBL" id="JALHAT010000020">
    <property type="protein sequence ID" value="MCJ1961407.1"/>
    <property type="molecule type" value="Genomic_DNA"/>
</dbReference>
<accession>A0ABT0ADZ6</accession>
<protein>
    <submittedName>
        <fullName evidence="2">Amidohydrolase family protein</fullName>
    </submittedName>
</protein>
<evidence type="ECO:0000313" key="2">
    <source>
        <dbReference type="EMBL" id="MCJ1961407.1"/>
    </source>
</evidence>
<evidence type="ECO:0000259" key="1">
    <source>
        <dbReference type="Pfam" id="PF04909"/>
    </source>
</evidence>
<sequence length="332" mass="35362">MSDRFALRDLSCERRGFLRSLCTGASLAALGSGPLLAGCAKDAGRVPYSSARRGPRFAVPADACDSHIHILDPRFPARPGWPGSPVGEATVAAYRRFQDRIGTRRTVIVTPSTYGTDNRATLDALRQMGGQARGVAVIDCDAAPARAELAAMAQAGICGLRVNFVSPQVWGRTDTARLHATARLAQEMGWHIQIFARASQIAAMEQHLAALPVPLVIDHLGFVTPQEPGAPEGHGAVLRLLGNGRTWVKLSGAYIASGEGAPAYADLAPIAQAFVALAPDRLVWGSDWPHRGHENDLPDDARLLDLLDGWAGDARTRDAILVGNPAQLYGFS</sequence>
<organism evidence="2 3">
    <name type="scientific">Novosphingobium mangrovi</name>
    <name type="common">ex Hu et al. 2023</name>
    <dbReference type="NCBI Taxonomy" id="2930094"/>
    <lineage>
        <taxon>Bacteria</taxon>
        <taxon>Pseudomonadati</taxon>
        <taxon>Pseudomonadota</taxon>
        <taxon>Alphaproteobacteria</taxon>
        <taxon>Sphingomonadales</taxon>
        <taxon>Sphingomonadaceae</taxon>
        <taxon>Novosphingobium</taxon>
    </lineage>
</organism>
<dbReference type="PANTHER" id="PTHR35563">
    <property type="entry name" value="BARREL METAL-DEPENDENT HYDROLASE, PUTATIVE (AFU_ORTHOLOGUE AFUA_1G16240)-RELATED"/>
    <property type="match status" value="1"/>
</dbReference>
<reference evidence="2" key="1">
    <citation type="submission" date="2022-03" db="EMBL/GenBank/DDBJ databases">
        <title>Identification of a novel bacterium isolated from mangrove sediments.</title>
        <authorList>
            <person name="Pan X."/>
        </authorList>
    </citation>
    <scope>NUCLEOTIDE SEQUENCE</scope>
    <source>
        <strain evidence="2">B2637</strain>
    </source>
</reference>
<dbReference type="RefSeq" id="WP_243800454.1">
    <property type="nucleotide sequence ID" value="NZ_JALHAT010000020.1"/>
</dbReference>
<dbReference type="InterPro" id="IPR052358">
    <property type="entry name" value="Aro_Compnd_Degr_Hydrolases"/>
</dbReference>
<dbReference type="InterPro" id="IPR006680">
    <property type="entry name" value="Amidohydro-rel"/>
</dbReference>
<gene>
    <name evidence="2" type="ORF">MTR65_12005</name>
</gene>
<name>A0ABT0ADZ6_9SPHN</name>
<dbReference type="Proteomes" id="UP001162802">
    <property type="component" value="Unassembled WGS sequence"/>
</dbReference>
<proteinExistence type="predicted"/>